<evidence type="ECO:0000313" key="16">
    <source>
        <dbReference type="EMBL" id="EAZ90468.1"/>
    </source>
</evidence>
<evidence type="ECO:0000256" key="5">
    <source>
        <dbReference type="ARBA" id="ARBA00022741"/>
    </source>
</evidence>
<evidence type="ECO:0000256" key="11">
    <source>
        <dbReference type="SAM" id="Phobius"/>
    </source>
</evidence>
<dbReference type="InterPro" id="IPR017871">
    <property type="entry name" value="ABC_transporter-like_CS"/>
</dbReference>
<dbReference type="InterPro" id="IPR003439">
    <property type="entry name" value="ABC_transporter-like_ATP-bd"/>
</dbReference>
<keyword evidence="9 11" id="KW-1133">Transmembrane helix</keyword>
<keyword evidence="2" id="KW-0813">Transport</keyword>
<dbReference type="Gene3D" id="2.60.120.10">
    <property type="entry name" value="Jelly Rolls"/>
    <property type="match status" value="1"/>
</dbReference>
<keyword evidence="6" id="KW-0378">Hydrolase</keyword>
<dbReference type="SUPFAM" id="SSF51206">
    <property type="entry name" value="cAMP-binding domain-like"/>
    <property type="match status" value="1"/>
</dbReference>
<dbReference type="GO" id="GO:0006508">
    <property type="term" value="P:proteolysis"/>
    <property type="evidence" value="ECO:0007669"/>
    <property type="project" value="InterPro"/>
</dbReference>
<dbReference type="Gene3D" id="1.20.1560.10">
    <property type="entry name" value="ABC transporter type 1, transmembrane domain"/>
    <property type="match status" value="1"/>
</dbReference>
<evidence type="ECO:0000256" key="4">
    <source>
        <dbReference type="ARBA" id="ARBA00022692"/>
    </source>
</evidence>
<accession>A3ISP8</accession>
<evidence type="ECO:0000256" key="2">
    <source>
        <dbReference type="ARBA" id="ARBA00022448"/>
    </source>
</evidence>
<protein>
    <submittedName>
        <fullName evidence="16">Cyclic nucleotide-regulated ABC bacteriocin/lantibiotic exporters</fullName>
    </submittedName>
</protein>
<dbReference type="SUPFAM" id="SSF52540">
    <property type="entry name" value="P-loop containing nucleoside triphosphate hydrolases"/>
    <property type="match status" value="1"/>
</dbReference>
<dbReference type="Gene3D" id="3.90.70.10">
    <property type="entry name" value="Cysteine proteinases"/>
    <property type="match status" value="1"/>
</dbReference>
<dbReference type="CDD" id="cd02418">
    <property type="entry name" value="Peptidase_C39B"/>
    <property type="match status" value="1"/>
</dbReference>
<reference evidence="16 17" key="1">
    <citation type="submission" date="2007-03" db="EMBL/GenBank/DDBJ databases">
        <authorList>
            <person name="Stal L."/>
            <person name="Ferriera S."/>
            <person name="Johnson J."/>
            <person name="Kravitz S."/>
            <person name="Beeson K."/>
            <person name="Sutton G."/>
            <person name="Rogers Y.-H."/>
            <person name="Friedman R."/>
            <person name="Frazier M."/>
            <person name="Venter J.C."/>
        </authorList>
    </citation>
    <scope>NUCLEOTIDE SEQUENCE [LARGE SCALE GENOMIC DNA]</scope>
    <source>
        <strain evidence="16 17">CCY0110</strain>
    </source>
</reference>
<comment type="caution">
    <text evidence="16">The sequence shown here is derived from an EMBL/GenBank/DDBJ whole genome shotgun (WGS) entry which is preliminary data.</text>
</comment>
<evidence type="ECO:0000256" key="9">
    <source>
        <dbReference type="ARBA" id="ARBA00022989"/>
    </source>
</evidence>
<dbReference type="GO" id="GO:0005886">
    <property type="term" value="C:plasma membrane"/>
    <property type="evidence" value="ECO:0007669"/>
    <property type="project" value="UniProtKB-SubCell"/>
</dbReference>
<dbReference type="Proteomes" id="UP000003781">
    <property type="component" value="Unassembled WGS sequence"/>
</dbReference>
<name>A3ISP8_9CHRO</name>
<keyword evidence="8" id="KW-0067">ATP-binding</keyword>
<proteinExistence type="predicted"/>
<dbReference type="InterPro" id="IPR000595">
    <property type="entry name" value="cNMP-bd_dom"/>
</dbReference>
<dbReference type="AlphaFoldDB" id="A3ISP8"/>
<keyword evidence="3" id="KW-1003">Cell membrane</keyword>
<dbReference type="FunFam" id="3.40.50.300:FF:000299">
    <property type="entry name" value="ABC transporter ATP-binding protein/permease"/>
    <property type="match status" value="1"/>
</dbReference>
<dbReference type="InterPro" id="IPR011527">
    <property type="entry name" value="ABC1_TM_dom"/>
</dbReference>
<dbReference type="PANTHER" id="PTHR43394:SF1">
    <property type="entry name" value="ATP-BINDING CASSETTE SUB-FAMILY B MEMBER 10, MITOCHONDRIAL"/>
    <property type="match status" value="1"/>
</dbReference>
<evidence type="ECO:0000256" key="7">
    <source>
        <dbReference type="ARBA" id="ARBA00022807"/>
    </source>
</evidence>
<comment type="subcellular location">
    <subcellularLocation>
        <location evidence="1">Cell membrane</location>
        <topology evidence="1">Multi-pass membrane protein</topology>
    </subcellularLocation>
</comment>
<evidence type="ECO:0000256" key="8">
    <source>
        <dbReference type="ARBA" id="ARBA00022840"/>
    </source>
</evidence>
<feature type="domain" description="Cyclic nucleotide-binding" evidence="12">
    <location>
        <begin position="54"/>
        <end position="83"/>
    </location>
</feature>
<keyword evidence="5" id="KW-0547">Nucleotide-binding</keyword>
<dbReference type="PROSITE" id="PS50929">
    <property type="entry name" value="ABC_TM1F"/>
    <property type="match status" value="1"/>
</dbReference>
<feature type="domain" description="ABC transporter" evidence="13">
    <location>
        <begin position="661"/>
        <end position="897"/>
    </location>
</feature>
<dbReference type="Pfam" id="PF00005">
    <property type="entry name" value="ABC_tran"/>
    <property type="match status" value="1"/>
</dbReference>
<dbReference type="OrthoDB" id="9762778at2"/>
<dbReference type="Gene3D" id="3.40.50.300">
    <property type="entry name" value="P-loop containing nucleotide triphosphate hydrolases"/>
    <property type="match status" value="1"/>
</dbReference>
<keyword evidence="7" id="KW-0645">Protease</keyword>
<dbReference type="SUPFAM" id="SSF90123">
    <property type="entry name" value="ABC transporter transmembrane region"/>
    <property type="match status" value="1"/>
</dbReference>
<evidence type="ECO:0000259" key="14">
    <source>
        <dbReference type="PROSITE" id="PS50929"/>
    </source>
</evidence>
<dbReference type="PANTHER" id="PTHR43394">
    <property type="entry name" value="ATP-DEPENDENT PERMEASE MDL1, MITOCHONDRIAL"/>
    <property type="match status" value="1"/>
</dbReference>
<evidence type="ECO:0000256" key="10">
    <source>
        <dbReference type="ARBA" id="ARBA00023136"/>
    </source>
</evidence>
<evidence type="ECO:0000256" key="3">
    <source>
        <dbReference type="ARBA" id="ARBA00022475"/>
    </source>
</evidence>
<evidence type="ECO:0000259" key="12">
    <source>
        <dbReference type="PROSITE" id="PS50042"/>
    </source>
</evidence>
<keyword evidence="4 11" id="KW-0812">Transmembrane</keyword>
<sequence>MVQIHNPVISRNQLKEALGCTLSEQEFFRLRQQIKLIEPTVGLFWETTKAEAGLYIVVEGKSRLVNQANEKILTLEVGDTFGECRFFPDENFDFYGIRSGLKTKLCYLSPELLFPLIRKYPQIQEHFYQKAQQRNYQLNPTTSVQKTIDLALNLPSEKTTTKSAKIVNKAYFPSPTQRVGHLLQKVWRRYPFYAQQSASDCGAACLAMIARYWGKKLSINRLRDMANVDKNGASLRGLCYTAESIGFTTRPVKASLDKLAQQQLPAIAHWEGKHYIVVYEITKKQVIIADPGIGQKTISHEEFKKNWTGYTLLLKPTVSLKDTKESTTPFWQFFELIKPHGLVIFEIFIASLFIQIFGLITPIFTQLILDRVVVQRSGVTLLAIGLGLIIFGLFKVAMMGLRQYLLDHTANKIDITLIVAFINHTLRLPLGFFESRYVGDIISRVQENRKIQRFLTGEALSILLDLITVFIYVGLMWWYSWKMALLSLAIVPPFALLALIATPFLKRISREIFGEMAKEQSYLIEALSGVRTVKSSAVERSVRWHWEELLHKEITTQFSGQVIGNRLQIFSNTIETLATTGLLWYGAWLVIQNQLTIGQLVAFNMLFGNVISPFQRLTVLWEQLQEVVIAVERLNDVLDYEPEEDLQKQSRQILPRIQGNICFNNVTFRYHTESDLNVLENLSFEIKPGQTVALVGRSGSGKTTISKLVLGLYPATDGKVLIDGQDINSLSLSSLRQQIGVVDQDTFLFGGTIRENIALAHPDSTLEEIIEAAKLAGADEFIEKLPMGYETQIGEGGGTLSGGQRQRLAIARGLLGNPRLLILDEATSHLDAESERIIQTNLNSILRHQTTLVIAHRLSTVRKADLILVLDRGVLIESGTHNQLMAKQGHYYYLNQQQLDIAN</sequence>
<dbReference type="PROSITE" id="PS00211">
    <property type="entry name" value="ABC_TRANSPORTER_1"/>
    <property type="match status" value="1"/>
</dbReference>
<feature type="domain" description="Peptidase C39" evidence="15">
    <location>
        <begin position="195"/>
        <end position="314"/>
    </location>
</feature>
<dbReference type="SMART" id="SM00382">
    <property type="entry name" value="AAA"/>
    <property type="match status" value="1"/>
</dbReference>
<feature type="transmembrane region" description="Helical" evidence="11">
    <location>
        <begin position="485"/>
        <end position="505"/>
    </location>
</feature>
<organism evidence="16 17">
    <name type="scientific">Crocosphaera chwakensis CCY0110</name>
    <dbReference type="NCBI Taxonomy" id="391612"/>
    <lineage>
        <taxon>Bacteria</taxon>
        <taxon>Bacillati</taxon>
        <taxon>Cyanobacteriota</taxon>
        <taxon>Cyanophyceae</taxon>
        <taxon>Oscillatoriophycideae</taxon>
        <taxon>Chroococcales</taxon>
        <taxon>Aphanothecaceae</taxon>
        <taxon>Crocosphaera</taxon>
        <taxon>Crocosphaera chwakensis</taxon>
    </lineage>
</organism>
<dbReference type="GO" id="GO:0008234">
    <property type="term" value="F:cysteine-type peptidase activity"/>
    <property type="evidence" value="ECO:0007669"/>
    <property type="project" value="UniProtKB-KW"/>
</dbReference>
<dbReference type="PROSITE" id="PS50042">
    <property type="entry name" value="CNMP_BINDING_3"/>
    <property type="match status" value="1"/>
</dbReference>
<dbReference type="InterPro" id="IPR039421">
    <property type="entry name" value="Type_1_exporter"/>
</dbReference>
<dbReference type="GO" id="GO:0016887">
    <property type="term" value="F:ATP hydrolysis activity"/>
    <property type="evidence" value="ECO:0007669"/>
    <property type="project" value="InterPro"/>
</dbReference>
<evidence type="ECO:0000313" key="17">
    <source>
        <dbReference type="Proteomes" id="UP000003781"/>
    </source>
</evidence>
<dbReference type="InterPro" id="IPR003593">
    <property type="entry name" value="AAA+_ATPase"/>
</dbReference>
<dbReference type="eggNOG" id="COG2274">
    <property type="taxonomic scope" value="Bacteria"/>
</dbReference>
<dbReference type="GO" id="GO:0015421">
    <property type="term" value="F:ABC-type oligopeptide transporter activity"/>
    <property type="evidence" value="ECO:0007669"/>
    <property type="project" value="TreeGrafter"/>
</dbReference>
<dbReference type="Pfam" id="PF03412">
    <property type="entry name" value="Peptidase_C39"/>
    <property type="match status" value="1"/>
</dbReference>
<dbReference type="InterPro" id="IPR018490">
    <property type="entry name" value="cNMP-bd_dom_sf"/>
</dbReference>
<keyword evidence="7" id="KW-0788">Thiol protease</keyword>
<feature type="transmembrane region" description="Helical" evidence="11">
    <location>
        <begin position="454"/>
        <end position="479"/>
    </location>
</feature>
<feature type="transmembrane region" description="Helical" evidence="11">
    <location>
        <begin position="342"/>
        <end position="369"/>
    </location>
</feature>
<evidence type="ECO:0000259" key="15">
    <source>
        <dbReference type="PROSITE" id="PS50990"/>
    </source>
</evidence>
<feature type="domain" description="ABC transmembrane type-1" evidence="14">
    <location>
        <begin position="347"/>
        <end position="626"/>
    </location>
</feature>
<evidence type="ECO:0000259" key="13">
    <source>
        <dbReference type="PROSITE" id="PS50893"/>
    </source>
</evidence>
<evidence type="ECO:0000256" key="1">
    <source>
        <dbReference type="ARBA" id="ARBA00004651"/>
    </source>
</evidence>
<dbReference type="GO" id="GO:0005524">
    <property type="term" value="F:ATP binding"/>
    <property type="evidence" value="ECO:0007669"/>
    <property type="project" value="UniProtKB-KW"/>
</dbReference>
<dbReference type="InterPro" id="IPR005074">
    <property type="entry name" value="Peptidase_C39"/>
</dbReference>
<dbReference type="PROSITE" id="PS50990">
    <property type="entry name" value="PEPTIDASE_C39"/>
    <property type="match status" value="1"/>
</dbReference>
<dbReference type="RefSeq" id="WP_008276401.1">
    <property type="nucleotide sequence ID" value="NZ_AAXW01000024.1"/>
</dbReference>
<dbReference type="InterPro" id="IPR027417">
    <property type="entry name" value="P-loop_NTPase"/>
</dbReference>
<gene>
    <name evidence="16" type="ORF">CY0110_26612</name>
</gene>
<dbReference type="PROSITE" id="PS50893">
    <property type="entry name" value="ABC_TRANSPORTER_2"/>
    <property type="match status" value="1"/>
</dbReference>
<dbReference type="Pfam" id="PF00664">
    <property type="entry name" value="ABC_membrane"/>
    <property type="match status" value="1"/>
</dbReference>
<evidence type="ECO:0000256" key="6">
    <source>
        <dbReference type="ARBA" id="ARBA00022801"/>
    </source>
</evidence>
<keyword evidence="10 11" id="KW-0472">Membrane</keyword>
<dbReference type="CDD" id="cd18568">
    <property type="entry name" value="ABC_6TM_HetC_like"/>
    <property type="match status" value="1"/>
</dbReference>
<keyword evidence="17" id="KW-1185">Reference proteome</keyword>
<feature type="transmembrane region" description="Helical" evidence="11">
    <location>
        <begin position="381"/>
        <end position="401"/>
    </location>
</feature>
<dbReference type="InterPro" id="IPR036640">
    <property type="entry name" value="ABC1_TM_sf"/>
</dbReference>
<dbReference type="InterPro" id="IPR014710">
    <property type="entry name" value="RmlC-like_jellyroll"/>
</dbReference>
<dbReference type="EMBL" id="AAXW01000024">
    <property type="protein sequence ID" value="EAZ90468.1"/>
    <property type="molecule type" value="Genomic_DNA"/>
</dbReference>